<evidence type="ECO:0000313" key="5">
    <source>
        <dbReference type="EMBL" id="NMH94384.1"/>
    </source>
</evidence>
<dbReference type="InterPro" id="IPR020845">
    <property type="entry name" value="AMP-binding_CS"/>
</dbReference>
<keyword evidence="2 5" id="KW-0436">Ligase</keyword>
<accession>A0A848DPZ3</accession>
<dbReference type="InterPro" id="IPR050237">
    <property type="entry name" value="ATP-dep_AMP-bd_enzyme"/>
</dbReference>
<dbReference type="PROSITE" id="PS00455">
    <property type="entry name" value="AMP_BINDING"/>
    <property type="match status" value="1"/>
</dbReference>
<dbReference type="InterPro" id="IPR042099">
    <property type="entry name" value="ANL_N_sf"/>
</dbReference>
<dbReference type="Gene3D" id="3.40.50.12780">
    <property type="entry name" value="N-terminal domain of ligase-like"/>
    <property type="match status" value="1"/>
</dbReference>
<dbReference type="Gene3D" id="3.30.300.30">
    <property type="match status" value="1"/>
</dbReference>
<reference evidence="5 6" key="1">
    <citation type="submission" date="2020-04" db="EMBL/GenBank/DDBJ databases">
        <authorList>
            <person name="Klaysubun C."/>
            <person name="Duangmal K."/>
            <person name="Lipun K."/>
        </authorList>
    </citation>
    <scope>NUCLEOTIDE SEQUENCE [LARGE SCALE GENOMIC DNA]</scope>
    <source>
        <strain evidence="5 6">DSM 45300</strain>
    </source>
</reference>
<protein>
    <submittedName>
        <fullName evidence="5">Long-chain fatty acid--CoA ligase</fullName>
    </submittedName>
</protein>
<evidence type="ECO:0000256" key="1">
    <source>
        <dbReference type="ARBA" id="ARBA00006432"/>
    </source>
</evidence>
<feature type="domain" description="AMP-dependent synthetase/ligase" evidence="3">
    <location>
        <begin position="19"/>
        <end position="384"/>
    </location>
</feature>
<evidence type="ECO:0000259" key="3">
    <source>
        <dbReference type="Pfam" id="PF00501"/>
    </source>
</evidence>
<dbReference type="InterPro" id="IPR025110">
    <property type="entry name" value="AMP-bd_C"/>
</dbReference>
<sequence>MFTGIITRQLLQPARGGGGERPAISLEKDQTWTYAQLAERTNRYANGLLAQGVRPGDRVGMLLSNSLEYWALYLAITRLGAIAVRLNWRLTGEELRYALTDSGSTVLCLHGRFAATIAPVLADTPVRTSIVFVLDPELDADAAALSDALPQSVLEDADPGEPAVPDPAPTDPCMIMYTSGTTGFPKGALWTHGHTLWFGAMQALYWKYDERSVHLGTTPMFHVSGFEDCVLPVLMSGGHAVMMRSTGLTVDRIVDVLRHHRCTDAFLLPATIYQWMSWSELDRVDVPDLGRVVTGGSPILGWAVDRIRTRFPKVRMEQAYGLTEGGAMTSVMDPERLDDHRTSVGRPLPLTEVKIVDPATLEELPADTDGELWTRSPSVCGVYWGKPEATAETFVDGWCRTGDLARITTDGYIYIIGRVKDMILSGGENIYPAEIENVLADHPAIQESAVIGVPDPKWDETPCAAIVLNDGHSLTEDEVIAYCRERLAGYKRPRYVVFVDVLPRNASGKILKRLLRDEYAHLGSAPAAR</sequence>
<evidence type="ECO:0000259" key="4">
    <source>
        <dbReference type="Pfam" id="PF13193"/>
    </source>
</evidence>
<dbReference type="InterPro" id="IPR000873">
    <property type="entry name" value="AMP-dep_synth/lig_dom"/>
</dbReference>
<dbReference type="FunFam" id="3.30.300.30:FF:000008">
    <property type="entry name" value="2,3-dihydroxybenzoate-AMP ligase"/>
    <property type="match status" value="1"/>
</dbReference>
<gene>
    <name evidence="5" type="ORF">HF519_22950</name>
</gene>
<evidence type="ECO:0000313" key="6">
    <source>
        <dbReference type="Proteomes" id="UP000586918"/>
    </source>
</evidence>
<comment type="similarity">
    <text evidence="1">Belongs to the ATP-dependent AMP-binding enzyme family.</text>
</comment>
<dbReference type="PANTHER" id="PTHR43767">
    <property type="entry name" value="LONG-CHAIN-FATTY-ACID--COA LIGASE"/>
    <property type="match status" value="1"/>
</dbReference>
<dbReference type="RefSeq" id="WP_169415071.1">
    <property type="nucleotide sequence ID" value="NZ_JAAXKZ010000108.1"/>
</dbReference>
<organism evidence="5 6">
    <name type="scientific">Pseudonocardia bannensis</name>
    <dbReference type="NCBI Taxonomy" id="630973"/>
    <lineage>
        <taxon>Bacteria</taxon>
        <taxon>Bacillati</taxon>
        <taxon>Actinomycetota</taxon>
        <taxon>Actinomycetes</taxon>
        <taxon>Pseudonocardiales</taxon>
        <taxon>Pseudonocardiaceae</taxon>
        <taxon>Pseudonocardia</taxon>
    </lineage>
</organism>
<name>A0A848DPZ3_9PSEU</name>
<dbReference type="Proteomes" id="UP000586918">
    <property type="component" value="Unassembled WGS sequence"/>
</dbReference>
<proteinExistence type="inferred from homology"/>
<dbReference type="PANTHER" id="PTHR43767:SF1">
    <property type="entry name" value="NONRIBOSOMAL PEPTIDE SYNTHASE PES1 (EUROFUNG)-RELATED"/>
    <property type="match status" value="1"/>
</dbReference>
<dbReference type="EMBL" id="JAAXKZ010000108">
    <property type="protein sequence ID" value="NMH94384.1"/>
    <property type="molecule type" value="Genomic_DNA"/>
</dbReference>
<keyword evidence="6" id="KW-1185">Reference proteome</keyword>
<dbReference type="GO" id="GO:0016878">
    <property type="term" value="F:acid-thiol ligase activity"/>
    <property type="evidence" value="ECO:0007669"/>
    <property type="project" value="UniProtKB-ARBA"/>
</dbReference>
<comment type="caution">
    <text evidence="5">The sequence shown here is derived from an EMBL/GenBank/DDBJ whole genome shotgun (WGS) entry which is preliminary data.</text>
</comment>
<dbReference type="Pfam" id="PF00501">
    <property type="entry name" value="AMP-binding"/>
    <property type="match status" value="1"/>
</dbReference>
<dbReference type="Pfam" id="PF13193">
    <property type="entry name" value="AMP-binding_C"/>
    <property type="match status" value="1"/>
</dbReference>
<feature type="domain" description="AMP-binding enzyme C-terminal" evidence="4">
    <location>
        <begin position="434"/>
        <end position="509"/>
    </location>
</feature>
<evidence type="ECO:0000256" key="2">
    <source>
        <dbReference type="ARBA" id="ARBA00022598"/>
    </source>
</evidence>
<dbReference type="AlphaFoldDB" id="A0A848DPZ3"/>
<dbReference type="SUPFAM" id="SSF56801">
    <property type="entry name" value="Acetyl-CoA synthetase-like"/>
    <property type="match status" value="1"/>
</dbReference>
<dbReference type="InterPro" id="IPR045851">
    <property type="entry name" value="AMP-bd_C_sf"/>
</dbReference>